<feature type="coiled-coil region" evidence="1">
    <location>
        <begin position="84"/>
        <end position="144"/>
    </location>
</feature>
<organism evidence="3 4">
    <name type="scientific">Larimichthys crocea</name>
    <name type="common">Large yellow croaker</name>
    <name type="synonym">Pseudosciaena crocea</name>
    <dbReference type="NCBI Taxonomy" id="215358"/>
    <lineage>
        <taxon>Eukaryota</taxon>
        <taxon>Metazoa</taxon>
        <taxon>Chordata</taxon>
        <taxon>Craniata</taxon>
        <taxon>Vertebrata</taxon>
        <taxon>Euteleostomi</taxon>
        <taxon>Actinopterygii</taxon>
        <taxon>Neopterygii</taxon>
        <taxon>Teleostei</taxon>
        <taxon>Neoteleostei</taxon>
        <taxon>Acanthomorphata</taxon>
        <taxon>Eupercaria</taxon>
        <taxon>Sciaenidae</taxon>
        <taxon>Larimichthys</taxon>
    </lineage>
</organism>
<accession>A0A6G0HDE0</accession>
<feature type="coiled-coil region" evidence="1">
    <location>
        <begin position="179"/>
        <end position="288"/>
    </location>
</feature>
<protein>
    <submittedName>
        <fullName evidence="3">Uncharacterized protein</fullName>
    </submittedName>
</protein>
<evidence type="ECO:0000256" key="2">
    <source>
        <dbReference type="SAM" id="MobiDB-lite"/>
    </source>
</evidence>
<dbReference type="AlphaFoldDB" id="A0A6G0HDE0"/>
<proteinExistence type="predicted"/>
<keyword evidence="1" id="KW-0175">Coiled coil</keyword>
<evidence type="ECO:0000256" key="1">
    <source>
        <dbReference type="SAM" id="Coils"/>
    </source>
</evidence>
<dbReference type="Proteomes" id="UP000424527">
    <property type="component" value="Unassembled WGS sequence"/>
</dbReference>
<keyword evidence="4" id="KW-1185">Reference proteome</keyword>
<reference evidence="3 4" key="1">
    <citation type="submission" date="2019-07" db="EMBL/GenBank/DDBJ databases">
        <title>Chromosome genome assembly for large yellow croaker.</title>
        <authorList>
            <person name="Xiao S."/>
        </authorList>
    </citation>
    <scope>NUCLEOTIDE SEQUENCE [LARGE SCALE GENOMIC DNA]</scope>
    <source>
        <strain evidence="3">JMULYC20181020</strain>
        <tissue evidence="3">Muscle</tissue>
    </source>
</reference>
<feature type="region of interest" description="Disordered" evidence="2">
    <location>
        <begin position="289"/>
        <end position="320"/>
    </location>
</feature>
<evidence type="ECO:0000313" key="3">
    <source>
        <dbReference type="EMBL" id="KAE8277247.1"/>
    </source>
</evidence>
<dbReference type="EMBL" id="REGW02000969">
    <property type="protein sequence ID" value="KAE8277247.1"/>
    <property type="molecule type" value="Genomic_DNA"/>
</dbReference>
<evidence type="ECO:0000313" key="4">
    <source>
        <dbReference type="Proteomes" id="UP000424527"/>
    </source>
</evidence>
<name>A0A6G0HDE0_LARCR</name>
<comment type="caution">
    <text evidence="3">The sequence shown here is derived from an EMBL/GenBank/DDBJ whole genome shotgun (WGS) entry which is preliminary data.</text>
</comment>
<gene>
    <name evidence="3" type="ORF">D5F01_LYC24895</name>
</gene>
<sequence>MDSSTKDAGTGSSWDRDGLYRMERHLDTLSSELSVIKAELWCYEICEEGRSAVKAAQRDAVQRCLFLEVQMEELYEKVKQKRNHEAAIEQLRESRSHRQRLEEEILDLQEQLRKVPEMTAEEENKALQQELQDLQSKYRQENKWELLYTESVNRVNALSRDNEGLRHQIQKVGQKLLVTKGLEEQHQRLKDEEKALTEQNKGLIKTHSEMVKRLIVEEEWIYKCHVAERKRDELVQENQQLKEKVRDKQGRRCLRDLEFDFKTLSTDEKFLTKERNSLKKEVQMLMKQEAKEKDWTTKTDSIKVKKRSFEPRDQAAPPEH</sequence>